<gene>
    <name evidence="5" type="ORF">AGA_1P144</name>
    <name evidence="4" type="ORF">AGA_1P87</name>
</gene>
<dbReference type="Gene3D" id="1.10.530.10">
    <property type="match status" value="1"/>
</dbReference>
<evidence type="ECO:0000259" key="3">
    <source>
        <dbReference type="Pfam" id="PF01464"/>
    </source>
</evidence>
<proteinExistence type="inferred from homology"/>
<name>A0A0U4YFL2_9PROT</name>
<feature type="signal peptide" evidence="2">
    <location>
        <begin position="1"/>
        <end position="27"/>
    </location>
</feature>
<dbReference type="SUPFAM" id="SSF53955">
    <property type="entry name" value="Lysozyme-like"/>
    <property type="match status" value="1"/>
</dbReference>
<evidence type="ECO:0000313" key="4">
    <source>
        <dbReference type="EMBL" id="CEF57395.1"/>
    </source>
</evidence>
<evidence type="ECO:0000256" key="2">
    <source>
        <dbReference type="SAM" id="SignalP"/>
    </source>
</evidence>
<keyword evidence="2" id="KW-0732">Signal</keyword>
<dbReference type="Pfam" id="PF01464">
    <property type="entry name" value="SLT"/>
    <property type="match status" value="1"/>
</dbReference>
<dbReference type="EMBL" id="LN609303">
    <property type="protein sequence ID" value="CEF57395.1"/>
    <property type="molecule type" value="Genomic_DNA"/>
</dbReference>
<accession>A0A0U4YFL2</accession>
<feature type="chain" id="PRO_5015048963" description="Transglycosylase SLT domain-containing protein" evidence="2">
    <location>
        <begin position="28"/>
        <end position="245"/>
    </location>
</feature>
<dbReference type="AlphaFoldDB" id="A0A0U4YFL2"/>
<dbReference type="InterPro" id="IPR008258">
    <property type="entry name" value="Transglycosylase_SLT_dom_1"/>
</dbReference>
<reference evidence="6" key="1">
    <citation type="submission" date="2014-09" db="EMBL/GenBank/DDBJ databases">
        <authorList>
            <person name="Illeghems K.G."/>
        </authorList>
    </citation>
    <scope>NUCLEOTIDE SEQUENCE [LARGE SCALE GENOMIC DNA]</scope>
    <source>
        <strain evidence="6">LMG 23848T</strain>
        <plasmid evidence="6">1P</plasmid>
    </source>
</reference>
<dbReference type="PATRIC" id="fig|431306.5.peg.2818"/>
<protein>
    <recommendedName>
        <fullName evidence="3">Transglycosylase SLT domain-containing protein</fullName>
    </recommendedName>
</protein>
<comment type="similarity">
    <text evidence="1">Belongs to the virb1 family.</text>
</comment>
<dbReference type="RefSeq" id="WP_231946158.1">
    <property type="nucleotide sequence ID" value="NZ_LN609303.1"/>
</dbReference>
<feature type="domain" description="Transglycosylase SLT" evidence="3">
    <location>
        <begin position="91"/>
        <end position="195"/>
    </location>
</feature>
<organism evidence="5 6">
    <name type="scientific">Acetobacter ghanensis</name>
    <dbReference type="NCBI Taxonomy" id="431306"/>
    <lineage>
        <taxon>Bacteria</taxon>
        <taxon>Pseudomonadati</taxon>
        <taxon>Pseudomonadota</taxon>
        <taxon>Alphaproteobacteria</taxon>
        <taxon>Acetobacterales</taxon>
        <taxon>Acetobacteraceae</taxon>
        <taxon>Acetobacter</taxon>
    </lineage>
</organism>
<geneLocation type="plasmid" evidence="6">
    <name>1P</name>
</geneLocation>
<evidence type="ECO:0000313" key="6">
    <source>
        <dbReference type="Proteomes" id="UP000068250"/>
    </source>
</evidence>
<dbReference type="InterPro" id="IPR023346">
    <property type="entry name" value="Lysozyme-like_dom_sf"/>
</dbReference>
<dbReference type="Proteomes" id="UP000068250">
    <property type="component" value="Plasmid 1P"/>
</dbReference>
<evidence type="ECO:0000313" key="5">
    <source>
        <dbReference type="EMBL" id="CEF57447.1"/>
    </source>
</evidence>
<evidence type="ECO:0000256" key="1">
    <source>
        <dbReference type="ARBA" id="ARBA00009387"/>
    </source>
</evidence>
<sequence length="245" mass="24522">MTRPLSLARWSGLGMLAVCIVARPSIAQVATQIVPSIEETGAPTFVFPGAQTSSSSGSGASGSAARYSGAWGSSDAMSKLLSQSYGADAVAAAKAAGINPDTLAAYAQIESHFQNTGNSSSSATGVWQITNGTWNDYASKLGLSSADRNDPTAQAKVASAIISSYASAVSKSTGTPATSAQVYAAYMFGPSAGSKIAAATSSTPLSSLVSRSSLAANNMSGWTVGQYLSTVSTRMGSGASETVTG</sequence>
<reference evidence="5" key="2">
    <citation type="submission" date="2014-09" db="EMBL/GenBank/DDBJ databases">
        <authorList>
            <person name="Magalhaes I.L.F."/>
            <person name="Oliveira U."/>
            <person name="Santos F.R."/>
            <person name="Vidigal T.H.D.A."/>
            <person name="Brescovit A.D."/>
            <person name="Santos A.J."/>
        </authorList>
    </citation>
    <scope>NUCLEOTIDE SEQUENCE</scope>
    <source>
        <strain evidence="5">LMG 23848T</strain>
    </source>
</reference>
<dbReference type="EMBL" id="LN609303">
    <property type="protein sequence ID" value="CEF57447.1"/>
    <property type="molecule type" value="Genomic_DNA"/>
</dbReference>